<dbReference type="SUPFAM" id="SSF49854">
    <property type="entry name" value="Spermadhesin, CUB domain"/>
    <property type="match status" value="1"/>
</dbReference>
<keyword evidence="4" id="KW-1133">Transmembrane helix</keyword>
<name>A0AAV4W1Q2_CAEEX</name>
<dbReference type="CDD" id="cd00112">
    <property type="entry name" value="LDLa"/>
    <property type="match status" value="1"/>
</dbReference>
<dbReference type="InterPro" id="IPR023415">
    <property type="entry name" value="LDLR_class-A_CS"/>
</dbReference>
<dbReference type="CDD" id="cd00041">
    <property type="entry name" value="CUB"/>
    <property type="match status" value="1"/>
</dbReference>
<keyword evidence="4" id="KW-0812">Transmembrane</keyword>
<dbReference type="PANTHER" id="PTHR24652:SF69">
    <property type="entry name" value="CUB DOMAIN-CONTAINING PROTEIN"/>
    <property type="match status" value="1"/>
</dbReference>
<dbReference type="Proteomes" id="UP001054945">
    <property type="component" value="Unassembled WGS sequence"/>
</dbReference>
<sequence length="323" mass="35421">MKLKFCISLILSAIYLHSTFGSEISFLKYCLNGSNPESLPTGGSLSSGSLVMSSEPESGSWYPPNMNCSITLSTDINYHILLTFSNVSLRNSSMDNLTIYFDNTNSESTLAGQQVCSNENCEGLKFDSGNRSNLTLKFISANVTVPNNVTGFKAHYTVYDLVDPKTGACHGKHKFLCANKHCIFHELVCDGHNDCEDLSDETKCRYNSVKDTVWGIVVIVIAILAVVVFVPMFIFLATHGTRSIVKFISVPNQPTPLSNAAECGERSGLLTSSESANNCWPGTSYDSYSYGAVQPEESSVNRDPPKTHPSSKIDETRPQEKYL</sequence>
<dbReference type="PROSITE" id="PS01180">
    <property type="entry name" value="CUB"/>
    <property type="match status" value="1"/>
</dbReference>
<evidence type="ECO:0000256" key="5">
    <source>
        <dbReference type="SAM" id="SignalP"/>
    </source>
</evidence>
<dbReference type="InterPro" id="IPR002172">
    <property type="entry name" value="LDrepeatLR_classA_rpt"/>
</dbReference>
<feature type="domain" description="CUB" evidence="6">
    <location>
        <begin position="41"/>
        <end position="159"/>
    </location>
</feature>
<dbReference type="InterPro" id="IPR000859">
    <property type="entry name" value="CUB_dom"/>
</dbReference>
<feature type="compositionally biased region" description="Basic and acidic residues" evidence="3">
    <location>
        <begin position="299"/>
        <end position="323"/>
    </location>
</feature>
<organism evidence="7 8">
    <name type="scientific">Caerostris extrusa</name>
    <name type="common">Bark spider</name>
    <name type="synonym">Caerostris bankana</name>
    <dbReference type="NCBI Taxonomy" id="172846"/>
    <lineage>
        <taxon>Eukaryota</taxon>
        <taxon>Metazoa</taxon>
        <taxon>Ecdysozoa</taxon>
        <taxon>Arthropoda</taxon>
        <taxon>Chelicerata</taxon>
        <taxon>Arachnida</taxon>
        <taxon>Araneae</taxon>
        <taxon>Araneomorphae</taxon>
        <taxon>Entelegynae</taxon>
        <taxon>Araneoidea</taxon>
        <taxon>Araneidae</taxon>
        <taxon>Caerostris</taxon>
    </lineage>
</organism>
<evidence type="ECO:0000256" key="2">
    <source>
        <dbReference type="PROSITE-ProRule" id="PRU00124"/>
    </source>
</evidence>
<keyword evidence="1 2" id="KW-1015">Disulfide bond</keyword>
<dbReference type="PROSITE" id="PS50068">
    <property type="entry name" value="LDLRA_2"/>
    <property type="match status" value="1"/>
</dbReference>
<evidence type="ECO:0000256" key="1">
    <source>
        <dbReference type="ARBA" id="ARBA00023157"/>
    </source>
</evidence>
<dbReference type="SUPFAM" id="SSF57424">
    <property type="entry name" value="LDL receptor-like module"/>
    <property type="match status" value="1"/>
</dbReference>
<feature type="chain" id="PRO_5043764053" description="CUB domain-containing protein" evidence="5">
    <location>
        <begin position="22"/>
        <end position="323"/>
    </location>
</feature>
<feature type="disulfide bond" evidence="2">
    <location>
        <begin position="189"/>
        <end position="204"/>
    </location>
</feature>
<dbReference type="InterPro" id="IPR042333">
    <property type="entry name" value="LRAD2/Mig-13-like"/>
</dbReference>
<dbReference type="Pfam" id="PF00431">
    <property type="entry name" value="CUB"/>
    <property type="match status" value="1"/>
</dbReference>
<dbReference type="Gene3D" id="2.60.120.290">
    <property type="entry name" value="Spermadhesin, CUB domain"/>
    <property type="match status" value="1"/>
</dbReference>
<gene>
    <name evidence="7" type="primary">AVEN_136527_1</name>
    <name evidence="7" type="ORF">CEXT_7501</name>
</gene>
<evidence type="ECO:0000256" key="4">
    <source>
        <dbReference type="SAM" id="Phobius"/>
    </source>
</evidence>
<dbReference type="InterPro" id="IPR036055">
    <property type="entry name" value="LDL_receptor-like_sf"/>
</dbReference>
<keyword evidence="5" id="KW-0732">Signal</keyword>
<dbReference type="PROSITE" id="PS01209">
    <property type="entry name" value="LDLRA_1"/>
    <property type="match status" value="1"/>
</dbReference>
<dbReference type="InterPro" id="IPR035914">
    <property type="entry name" value="Sperma_CUB_dom_sf"/>
</dbReference>
<accession>A0AAV4W1Q2</accession>
<dbReference type="EMBL" id="BPLR01015498">
    <property type="protein sequence ID" value="GIY76562.1"/>
    <property type="molecule type" value="Genomic_DNA"/>
</dbReference>
<keyword evidence="4" id="KW-0472">Membrane</keyword>
<dbReference type="SMART" id="SM00192">
    <property type="entry name" value="LDLa"/>
    <property type="match status" value="1"/>
</dbReference>
<feature type="transmembrane region" description="Helical" evidence="4">
    <location>
        <begin position="213"/>
        <end position="237"/>
    </location>
</feature>
<feature type="disulfide bond" evidence="2">
    <location>
        <begin position="177"/>
        <end position="195"/>
    </location>
</feature>
<feature type="region of interest" description="Disordered" evidence="3">
    <location>
        <begin position="293"/>
        <end position="323"/>
    </location>
</feature>
<comment type="caution">
    <text evidence="2">Lacks conserved residue(s) required for the propagation of feature annotation.</text>
</comment>
<evidence type="ECO:0000313" key="7">
    <source>
        <dbReference type="EMBL" id="GIY76562.1"/>
    </source>
</evidence>
<feature type="signal peptide" evidence="5">
    <location>
        <begin position="1"/>
        <end position="21"/>
    </location>
</feature>
<keyword evidence="8" id="KW-1185">Reference proteome</keyword>
<evidence type="ECO:0000313" key="8">
    <source>
        <dbReference type="Proteomes" id="UP001054945"/>
    </source>
</evidence>
<comment type="caution">
    <text evidence="7">The sequence shown here is derived from an EMBL/GenBank/DDBJ whole genome shotgun (WGS) entry which is preliminary data.</text>
</comment>
<dbReference type="Gene3D" id="4.10.400.10">
    <property type="entry name" value="Low-density Lipoprotein Receptor"/>
    <property type="match status" value="1"/>
</dbReference>
<protein>
    <recommendedName>
        <fullName evidence="6">CUB domain-containing protein</fullName>
    </recommendedName>
</protein>
<dbReference type="SMART" id="SM00042">
    <property type="entry name" value="CUB"/>
    <property type="match status" value="1"/>
</dbReference>
<dbReference type="Pfam" id="PF00057">
    <property type="entry name" value="Ldl_recept_a"/>
    <property type="match status" value="1"/>
</dbReference>
<dbReference type="PANTHER" id="PTHR24652">
    <property type="entry name" value="LOW-DENSITY LIPOPROTEIN RECEPTOR CLASS A DOMAIN-CONTAINING PROTEIN 2"/>
    <property type="match status" value="1"/>
</dbReference>
<evidence type="ECO:0000259" key="6">
    <source>
        <dbReference type="PROSITE" id="PS01180"/>
    </source>
</evidence>
<proteinExistence type="predicted"/>
<reference evidence="7 8" key="1">
    <citation type="submission" date="2021-06" db="EMBL/GenBank/DDBJ databases">
        <title>Caerostris extrusa draft genome.</title>
        <authorList>
            <person name="Kono N."/>
            <person name="Arakawa K."/>
        </authorList>
    </citation>
    <scope>NUCLEOTIDE SEQUENCE [LARGE SCALE GENOMIC DNA]</scope>
</reference>
<dbReference type="AlphaFoldDB" id="A0AAV4W1Q2"/>
<evidence type="ECO:0000256" key="3">
    <source>
        <dbReference type="SAM" id="MobiDB-lite"/>
    </source>
</evidence>